<sequence>MATAALPAAMATASSTDAAAVAIASDAPPPPKKYKASDLPLPSATRSAIDSLAHSFKKKGGYDAIRKEVWDKFAASDYEELVKKAILEVAEQEVERNPQQLLALDRGKAAALIDGALERSGVYLKA</sequence>
<feature type="non-terminal residue" evidence="2">
    <location>
        <position position="1"/>
    </location>
</feature>
<evidence type="ECO:0000259" key="1">
    <source>
        <dbReference type="Pfam" id="PF05205"/>
    </source>
</evidence>
<dbReference type="InterPro" id="IPR055264">
    <property type="entry name" value="BOD1/SHG1_dom"/>
</dbReference>
<dbReference type="OrthoDB" id="5579731at2759"/>
<name>A0A8H6MPZ8_9PEZI</name>
<proteinExistence type="predicted"/>
<organism evidence="2 3">
    <name type="scientific">Colletotrichum musicola</name>
    <dbReference type="NCBI Taxonomy" id="2175873"/>
    <lineage>
        <taxon>Eukaryota</taxon>
        <taxon>Fungi</taxon>
        <taxon>Dikarya</taxon>
        <taxon>Ascomycota</taxon>
        <taxon>Pezizomycotina</taxon>
        <taxon>Sordariomycetes</taxon>
        <taxon>Hypocreomycetidae</taxon>
        <taxon>Glomerellales</taxon>
        <taxon>Glomerellaceae</taxon>
        <taxon>Colletotrichum</taxon>
        <taxon>Colletotrichum orchidearum species complex</taxon>
    </lineage>
</organism>
<dbReference type="Pfam" id="PF05205">
    <property type="entry name" value="COMPASS-Shg1"/>
    <property type="match status" value="1"/>
</dbReference>
<reference evidence="2" key="1">
    <citation type="journal article" date="2020" name="Phytopathology">
        <title>Genome Sequence Resources of Colletotrichum truncatum, C. plurivorum, C. musicola, and C. sojae: Four Species Pathogenic to Soybean (Glycine max).</title>
        <authorList>
            <person name="Rogerio F."/>
            <person name="Boufleur T.R."/>
            <person name="Ciampi-Guillardi M."/>
            <person name="Sukno S.A."/>
            <person name="Thon M.R."/>
            <person name="Massola Junior N.S."/>
            <person name="Baroncelli R."/>
        </authorList>
    </citation>
    <scope>NUCLEOTIDE SEQUENCE</scope>
    <source>
        <strain evidence="2">LFN0074</strain>
    </source>
</reference>
<dbReference type="AlphaFoldDB" id="A0A8H6MPZ8"/>
<feature type="domain" description="BOD1/SHG1" evidence="1">
    <location>
        <begin position="51"/>
        <end position="124"/>
    </location>
</feature>
<evidence type="ECO:0000313" key="2">
    <source>
        <dbReference type="EMBL" id="KAF6804724.1"/>
    </source>
</evidence>
<dbReference type="EMBL" id="WIGM01001117">
    <property type="protein sequence ID" value="KAF6804724.1"/>
    <property type="molecule type" value="Genomic_DNA"/>
</dbReference>
<protein>
    <recommendedName>
        <fullName evidence="1">BOD1/SHG1 domain-containing protein</fullName>
    </recommendedName>
</protein>
<dbReference type="Proteomes" id="UP000639643">
    <property type="component" value="Unassembled WGS sequence"/>
</dbReference>
<accession>A0A8H6MPZ8</accession>
<comment type="caution">
    <text evidence="2">The sequence shown here is derived from an EMBL/GenBank/DDBJ whole genome shotgun (WGS) entry which is preliminary data.</text>
</comment>
<gene>
    <name evidence="2" type="ORF">CMUS01_14781</name>
</gene>
<keyword evidence="3" id="KW-1185">Reference proteome</keyword>
<evidence type="ECO:0000313" key="3">
    <source>
        <dbReference type="Proteomes" id="UP000639643"/>
    </source>
</evidence>